<dbReference type="EMBL" id="JAVDQI010000009">
    <property type="protein sequence ID" value="MDR6223530.1"/>
    <property type="molecule type" value="Genomic_DNA"/>
</dbReference>
<sequence length="38" mass="4407">MRHLTKEEEELKIKPFLFLLGLGVIGFIVFTAGYLLRN</sequence>
<protein>
    <submittedName>
        <fullName evidence="2">Uncharacterized protein</fullName>
    </submittedName>
</protein>
<accession>A0AA90U0F7</accession>
<organism evidence="2 3">
    <name type="scientific">Methanococcoides alaskense</name>
    <dbReference type="NCBI Taxonomy" id="325778"/>
    <lineage>
        <taxon>Archaea</taxon>
        <taxon>Methanobacteriati</taxon>
        <taxon>Methanobacteriota</taxon>
        <taxon>Stenosarchaea group</taxon>
        <taxon>Methanomicrobia</taxon>
        <taxon>Methanosarcinales</taxon>
        <taxon>Methanosarcinaceae</taxon>
        <taxon>Methanococcoides</taxon>
    </lineage>
</organism>
<reference evidence="2 3" key="1">
    <citation type="submission" date="2023-07" db="EMBL/GenBank/DDBJ databases">
        <title>Genomic Encyclopedia of Type Strains, Phase IV (KMG-IV): sequencing the most valuable type-strain genomes for metagenomic binning, comparative biology and taxonomic classification.</title>
        <authorList>
            <person name="Goeker M."/>
        </authorList>
    </citation>
    <scope>NUCLEOTIDE SEQUENCE [LARGE SCALE GENOMIC DNA]</scope>
    <source>
        <strain evidence="2 3">DSM 17273</strain>
    </source>
</reference>
<gene>
    <name evidence="2" type="ORF">J2750_002000</name>
</gene>
<keyword evidence="1" id="KW-1133">Transmembrane helix</keyword>
<evidence type="ECO:0000313" key="3">
    <source>
        <dbReference type="Proteomes" id="UP001185015"/>
    </source>
</evidence>
<keyword evidence="3" id="KW-1185">Reference proteome</keyword>
<name>A0AA90U0F7_9EURY</name>
<comment type="caution">
    <text evidence="2">The sequence shown here is derived from an EMBL/GenBank/DDBJ whole genome shotgun (WGS) entry which is preliminary data.</text>
</comment>
<dbReference type="AlphaFoldDB" id="A0AA90U0F7"/>
<feature type="transmembrane region" description="Helical" evidence="1">
    <location>
        <begin position="16"/>
        <end position="36"/>
    </location>
</feature>
<keyword evidence="1" id="KW-0472">Membrane</keyword>
<keyword evidence="1" id="KW-0812">Transmembrane</keyword>
<proteinExistence type="predicted"/>
<dbReference type="Proteomes" id="UP001185015">
    <property type="component" value="Unassembled WGS sequence"/>
</dbReference>
<evidence type="ECO:0000313" key="2">
    <source>
        <dbReference type="EMBL" id="MDR6223530.1"/>
    </source>
</evidence>
<evidence type="ECO:0000256" key="1">
    <source>
        <dbReference type="SAM" id="Phobius"/>
    </source>
</evidence>